<dbReference type="InterPro" id="IPR000719">
    <property type="entry name" value="Prot_kinase_dom"/>
</dbReference>
<gene>
    <name evidence="15" type="ORF">KI387_008777</name>
</gene>
<evidence type="ECO:0000313" key="16">
    <source>
        <dbReference type="Proteomes" id="UP000824469"/>
    </source>
</evidence>
<evidence type="ECO:0000256" key="4">
    <source>
        <dbReference type="ARBA" id="ARBA00022692"/>
    </source>
</evidence>
<evidence type="ECO:0000256" key="10">
    <source>
        <dbReference type="ARBA" id="ARBA00023136"/>
    </source>
</evidence>
<dbReference type="GO" id="GO:0004674">
    <property type="term" value="F:protein serine/threonine kinase activity"/>
    <property type="evidence" value="ECO:0007669"/>
    <property type="project" value="UniProtKB-KW"/>
</dbReference>
<evidence type="ECO:0000256" key="7">
    <source>
        <dbReference type="ARBA" id="ARBA00022777"/>
    </source>
</evidence>
<dbReference type="InterPro" id="IPR017441">
    <property type="entry name" value="Protein_kinase_ATP_BS"/>
</dbReference>
<proteinExistence type="predicted"/>
<dbReference type="InterPro" id="IPR008271">
    <property type="entry name" value="Ser/Thr_kinase_AS"/>
</dbReference>
<evidence type="ECO:0000256" key="3">
    <source>
        <dbReference type="ARBA" id="ARBA00022679"/>
    </source>
</evidence>
<keyword evidence="9 13" id="KW-1133">Transmembrane helix</keyword>
<dbReference type="InterPro" id="IPR032872">
    <property type="entry name" value="WAK_assoc_C"/>
</dbReference>
<dbReference type="FunFam" id="3.30.200.20:FF:000178">
    <property type="entry name" value="serine/threonine-protein kinase PBS1-like"/>
    <property type="match status" value="1"/>
</dbReference>
<evidence type="ECO:0000256" key="6">
    <source>
        <dbReference type="ARBA" id="ARBA00022741"/>
    </source>
</evidence>
<dbReference type="Gene3D" id="1.10.510.10">
    <property type="entry name" value="Transferase(Phosphotransferase) domain 1"/>
    <property type="match status" value="1"/>
</dbReference>
<dbReference type="Gene3D" id="3.30.200.20">
    <property type="entry name" value="Phosphorylase Kinase, domain 1"/>
    <property type="match status" value="1"/>
</dbReference>
<dbReference type="AlphaFoldDB" id="A0AA38FIJ3"/>
<keyword evidence="10 13" id="KW-0472">Membrane</keyword>
<feature type="transmembrane region" description="Helical" evidence="13">
    <location>
        <begin position="228"/>
        <end position="249"/>
    </location>
</feature>
<dbReference type="PANTHER" id="PTHR27009">
    <property type="entry name" value="RUST RESISTANCE KINASE LR10-RELATED"/>
    <property type="match status" value="1"/>
</dbReference>
<keyword evidence="5" id="KW-0732">Signal</keyword>
<dbReference type="OMA" id="TWAPRER"/>
<accession>A0AA38FIJ3</accession>
<keyword evidence="11" id="KW-0325">Glycoprotein</keyword>
<evidence type="ECO:0000256" key="1">
    <source>
        <dbReference type="ARBA" id="ARBA00004479"/>
    </source>
</evidence>
<dbReference type="InterPro" id="IPR045874">
    <property type="entry name" value="LRK10/LRL21-25-like"/>
</dbReference>
<evidence type="ECO:0000256" key="2">
    <source>
        <dbReference type="ARBA" id="ARBA00022527"/>
    </source>
</evidence>
<dbReference type="FunFam" id="1.10.510.10:FF:000590">
    <property type="entry name" value="PR5-like receptor kinase"/>
    <property type="match status" value="1"/>
</dbReference>
<comment type="subcellular location">
    <subcellularLocation>
        <location evidence="1">Membrane</location>
        <topology evidence="1">Single-pass type I membrane protein</topology>
    </subcellularLocation>
</comment>
<name>A0AA38FIJ3_TAXCH</name>
<evidence type="ECO:0000256" key="11">
    <source>
        <dbReference type="ARBA" id="ARBA00023180"/>
    </source>
</evidence>
<sequence length="604" mass="67928">STIRYPFQTSNRTTSCNDLAFVDCPDDQTTFLSGMGGSCYDDVFRVFGGITQSSYSTRSIRVAFQNPFDDCSTFPTCYTNKNDKFYLSAKYEKATILFCKTKPPSYTANFKEIQCLPCRSTNVSCFFVPYVIVGDDSCTIYYVVLPAEQKYNSSDEKSLLKLMQKGFEFKWNISDDCHACETSGGICHTYTDSELTASVSIVSDFIACICTDGAHKYTCSDADLSMDIIAEIFVISGIISTASIIIIYVRINRKKRAQIEEERDLRAYMDPLDSRPASVENFLHGGIPTRYSYRQIKRYANNFADRLGQGGFGTVYKGKLPNECLAAFKILDKSKHSRDQFITEVATLGRIHHLHLVRLLGYGFEGSKRALVYEYMVNGSLEKYIHRDGQIGLDWKQLYSIAMGTARGIAYLHDECRSRILHLDIKPHNILLDANFSPKVADFGLAKLTDREESHVSLTGARGTPGYVAPEVWSRNNGPVSDRSDVYSYGMLLMEMVGGRKNLDMKATRSSRFFYPDWAFKQVDTGEFGRLKEGNISDDDEENVAKKLCLVGLWCIQYSASQRPSMSRVIHMLEGSAEIRIPPQPFPVETSIQTTVSTESPSTI</sequence>
<dbReference type="SUPFAM" id="SSF56112">
    <property type="entry name" value="Protein kinase-like (PK-like)"/>
    <property type="match status" value="1"/>
</dbReference>
<evidence type="ECO:0000313" key="15">
    <source>
        <dbReference type="EMBL" id="KAH9304373.1"/>
    </source>
</evidence>
<evidence type="ECO:0000256" key="8">
    <source>
        <dbReference type="ARBA" id="ARBA00022840"/>
    </source>
</evidence>
<feature type="binding site" evidence="12">
    <location>
        <position position="329"/>
    </location>
    <ligand>
        <name>ATP</name>
        <dbReference type="ChEBI" id="CHEBI:30616"/>
    </ligand>
</feature>
<dbReference type="Pfam" id="PF00069">
    <property type="entry name" value="Pkinase"/>
    <property type="match status" value="1"/>
</dbReference>
<keyword evidence="6 12" id="KW-0547">Nucleotide-binding</keyword>
<feature type="domain" description="Protein kinase" evidence="14">
    <location>
        <begin position="301"/>
        <end position="587"/>
    </location>
</feature>
<keyword evidence="16" id="KW-1185">Reference proteome</keyword>
<protein>
    <recommendedName>
        <fullName evidence="14">Protein kinase domain-containing protein</fullName>
    </recommendedName>
</protein>
<evidence type="ECO:0000256" key="9">
    <source>
        <dbReference type="ARBA" id="ARBA00022989"/>
    </source>
</evidence>
<dbReference type="Proteomes" id="UP000824469">
    <property type="component" value="Unassembled WGS sequence"/>
</dbReference>
<keyword evidence="4 13" id="KW-0812">Transmembrane</keyword>
<evidence type="ECO:0000259" key="14">
    <source>
        <dbReference type="PROSITE" id="PS50011"/>
    </source>
</evidence>
<feature type="non-terminal residue" evidence="15">
    <location>
        <position position="604"/>
    </location>
</feature>
<evidence type="ECO:0000256" key="12">
    <source>
        <dbReference type="PROSITE-ProRule" id="PRU10141"/>
    </source>
</evidence>
<reference evidence="15 16" key="1">
    <citation type="journal article" date="2021" name="Nat. Plants">
        <title>The Taxus genome provides insights into paclitaxel biosynthesis.</title>
        <authorList>
            <person name="Xiong X."/>
            <person name="Gou J."/>
            <person name="Liao Q."/>
            <person name="Li Y."/>
            <person name="Zhou Q."/>
            <person name="Bi G."/>
            <person name="Li C."/>
            <person name="Du R."/>
            <person name="Wang X."/>
            <person name="Sun T."/>
            <person name="Guo L."/>
            <person name="Liang H."/>
            <person name="Lu P."/>
            <person name="Wu Y."/>
            <person name="Zhang Z."/>
            <person name="Ro D.K."/>
            <person name="Shang Y."/>
            <person name="Huang S."/>
            <person name="Yan J."/>
        </authorList>
    </citation>
    <scope>NUCLEOTIDE SEQUENCE [LARGE SCALE GENOMIC DNA]</scope>
    <source>
        <strain evidence="15">Ta-2019</strain>
    </source>
</reference>
<dbReference type="EMBL" id="JAHRHJ020000008">
    <property type="protein sequence ID" value="KAH9304373.1"/>
    <property type="molecule type" value="Genomic_DNA"/>
</dbReference>
<dbReference type="GO" id="GO:0016020">
    <property type="term" value="C:membrane"/>
    <property type="evidence" value="ECO:0007669"/>
    <property type="project" value="UniProtKB-SubCell"/>
</dbReference>
<keyword evidence="3" id="KW-0808">Transferase</keyword>
<evidence type="ECO:0000256" key="13">
    <source>
        <dbReference type="SAM" id="Phobius"/>
    </source>
</evidence>
<dbReference type="InterPro" id="IPR011009">
    <property type="entry name" value="Kinase-like_dom_sf"/>
</dbReference>
<dbReference type="Pfam" id="PF14380">
    <property type="entry name" value="WAK_assoc"/>
    <property type="match status" value="1"/>
</dbReference>
<dbReference type="PROSITE" id="PS00108">
    <property type="entry name" value="PROTEIN_KINASE_ST"/>
    <property type="match status" value="1"/>
</dbReference>
<organism evidence="15 16">
    <name type="scientific">Taxus chinensis</name>
    <name type="common">Chinese yew</name>
    <name type="synonym">Taxus wallichiana var. chinensis</name>
    <dbReference type="NCBI Taxonomy" id="29808"/>
    <lineage>
        <taxon>Eukaryota</taxon>
        <taxon>Viridiplantae</taxon>
        <taxon>Streptophyta</taxon>
        <taxon>Embryophyta</taxon>
        <taxon>Tracheophyta</taxon>
        <taxon>Spermatophyta</taxon>
        <taxon>Pinopsida</taxon>
        <taxon>Pinidae</taxon>
        <taxon>Conifers II</taxon>
        <taxon>Cupressales</taxon>
        <taxon>Taxaceae</taxon>
        <taxon>Taxus</taxon>
    </lineage>
</organism>
<comment type="caution">
    <text evidence="15">The sequence shown here is derived from an EMBL/GenBank/DDBJ whole genome shotgun (WGS) entry which is preliminary data.</text>
</comment>
<dbReference type="SMART" id="SM00220">
    <property type="entry name" value="S_TKc"/>
    <property type="match status" value="1"/>
</dbReference>
<dbReference type="GO" id="GO:0005524">
    <property type="term" value="F:ATP binding"/>
    <property type="evidence" value="ECO:0007669"/>
    <property type="project" value="UniProtKB-UniRule"/>
</dbReference>
<evidence type="ECO:0000256" key="5">
    <source>
        <dbReference type="ARBA" id="ARBA00022729"/>
    </source>
</evidence>
<keyword evidence="8 12" id="KW-0067">ATP-binding</keyword>
<dbReference type="PROSITE" id="PS00107">
    <property type="entry name" value="PROTEIN_KINASE_ATP"/>
    <property type="match status" value="1"/>
</dbReference>
<dbReference type="PROSITE" id="PS50011">
    <property type="entry name" value="PROTEIN_KINASE_DOM"/>
    <property type="match status" value="1"/>
</dbReference>
<keyword evidence="2" id="KW-0723">Serine/threonine-protein kinase</keyword>
<keyword evidence="7" id="KW-0418">Kinase</keyword>